<feature type="compositionally biased region" description="Low complexity" evidence="1">
    <location>
        <begin position="478"/>
        <end position="507"/>
    </location>
</feature>
<organism evidence="3 4">
    <name type="scientific">Streptomyces halobius</name>
    <dbReference type="NCBI Taxonomy" id="2879846"/>
    <lineage>
        <taxon>Bacteria</taxon>
        <taxon>Bacillati</taxon>
        <taxon>Actinomycetota</taxon>
        <taxon>Actinomycetes</taxon>
        <taxon>Kitasatosporales</taxon>
        <taxon>Streptomycetaceae</taxon>
        <taxon>Streptomyces</taxon>
    </lineage>
</organism>
<feature type="transmembrane region" description="Helical" evidence="2">
    <location>
        <begin position="423"/>
        <end position="445"/>
    </location>
</feature>
<sequence length="575" mass="57501">MSQLTDRGPTFSSHGRTVAQRSSAIGAAFFGGVMAACLGLGAFAVTVLLLWVASLSPAGDPTPALHLSAGLWLLAHGGDLVRNATLSGTAAPLDVTPMLLAVLPVWLLHRAARHTLATADVRPDDRDGAAHGSRSGRVLDAASGAEVTARPGPRPLLGAVLTGYLLVAGGAVLYASTGPVTAAPFSALLGVTGTAAATLTVTTWRILGNTAADLLPPPLHRSLTTIQDRTRHLLHGARPAVALRAATAATLTLLACGALLTVLALGLHAGEVHRDLRQLAPDWAGLCTVVLLCLALLPNAAVWGAAYGLGPGFTVGAGSTVGPLGASGYPALPHFPLLGGLPDAGAGRPLTWAAAAVPVAAAALLARYAARSTGSPEEPITWRATASVAGLGAAVCGAAMAALAALSGGALGSGALADFGPSWWLTGLAATGWTALLGIPAALALRAGRLRTATRTDRPSTDRGSRFVFPQRRPKRVAPAGAQTATSAAPATTATRAPVPETTPAAARHASDRYPAATPVAVPPPKPARPPVSTRPPVSARPAPGDGTRGPAAPKVRGTADAPVAAEAKDETDAA</sequence>
<accession>A0ABY4MAY2</accession>
<evidence type="ECO:0000256" key="1">
    <source>
        <dbReference type="SAM" id="MobiDB-lite"/>
    </source>
</evidence>
<dbReference type="InterPro" id="IPR045931">
    <property type="entry name" value="DUF6350"/>
</dbReference>
<feature type="compositionally biased region" description="Basic and acidic residues" evidence="1">
    <location>
        <begin position="454"/>
        <end position="465"/>
    </location>
</feature>
<dbReference type="RefSeq" id="WP_248864390.1">
    <property type="nucleotide sequence ID" value="NZ_CP086322.1"/>
</dbReference>
<evidence type="ECO:0000256" key="2">
    <source>
        <dbReference type="SAM" id="Phobius"/>
    </source>
</evidence>
<reference evidence="3" key="1">
    <citation type="submission" date="2021-10" db="EMBL/GenBank/DDBJ databases">
        <title>Streptomyces nigrumlapis sp.nov.,an antimicrobial producing actinobacterium isolated from Black Gobi rocks.</title>
        <authorList>
            <person name="Wen Y."/>
            <person name="Zhang W."/>
            <person name="Liu X.G."/>
        </authorList>
    </citation>
    <scope>NUCLEOTIDE SEQUENCE</scope>
    <source>
        <strain evidence="3">ST13-2-2</strain>
    </source>
</reference>
<name>A0ABY4MAY2_9ACTN</name>
<dbReference type="Pfam" id="PF19877">
    <property type="entry name" value="DUF6350"/>
    <property type="match status" value="1"/>
</dbReference>
<evidence type="ECO:0000313" key="3">
    <source>
        <dbReference type="EMBL" id="UQA93511.1"/>
    </source>
</evidence>
<dbReference type="EMBL" id="CP086322">
    <property type="protein sequence ID" value="UQA93511.1"/>
    <property type="molecule type" value="Genomic_DNA"/>
</dbReference>
<feature type="transmembrane region" description="Helical" evidence="2">
    <location>
        <begin position="187"/>
        <end position="207"/>
    </location>
</feature>
<evidence type="ECO:0000313" key="4">
    <source>
        <dbReference type="Proteomes" id="UP000830115"/>
    </source>
</evidence>
<feature type="transmembrane region" description="Helical" evidence="2">
    <location>
        <begin position="241"/>
        <end position="267"/>
    </location>
</feature>
<gene>
    <name evidence="3" type="ORF">K9S39_18115</name>
</gene>
<feature type="compositionally biased region" description="Pro residues" evidence="1">
    <location>
        <begin position="521"/>
        <end position="534"/>
    </location>
</feature>
<feature type="transmembrane region" description="Helical" evidence="2">
    <location>
        <begin position="391"/>
        <end position="411"/>
    </location>
</feature>
<feature type="transmembrane region" description="Helical" evidence="2">
    <location>
        <begin position="279"/>
        <end position="297"/>
    </location>
</feature>
<feature type="transmembrane region" description="Helical" evidence="2">
    <location>
        <begin position="350"/>
        <end position="370"/>
    </location>
</feature>
<protein>
    <submittedName>
        <fullName evidence="3">DUF6350 family protein</fullName>
    </submittedName>
</protein>
<dbReference type="Proteomes" id="UP000830115">
    <property type="component" value="Chromosome"/>
</dbReference>
<keyword evidence="2" id="KW-1133">Transmembrane helix</keyword>
<proteinExistence type="predicted"/>
<feature type="transmembrane region" description="Helical" evidence="2">
    <location>
        <begin position="156"/>
        <end position="175"/>
    </location>
</feature>
<feature type="region of interest" description="Disordered" evidence="1">
    <location>
        <begin position="452"/>
        <end position="575"/>
    </location>
</feature>
<keyword evidence="4" id="KW-1185">Reference proteome</keyword>
<keyword evidence="2" id="KW-0812">Transmembrane</keyword>
<keyword evidence="2" id="KW-0472">Membrane</keyword>
<feature type="transmembrane region" description="Helical" evidence="2">
    <location>
        <begin position="24"/>
        <end position="53"/>
    </location>
</feature>